<keyword evidence="6" id="KW-0408">Iron</keyword>
<dbReference type="NCBIfam" id="TIGR00539">
    <property type="entry name" value="hemN_rel"/>
    <property type="match status" value="1"/>
</dbReference>
<evidence type="ECO:0000256" key="4">
    <source>
        <dbReference type="ARBA" id="ARBA00022691"/>
    </source>
</evidence>
<accession>A0A383VXV7</accession>
<dbReference type="GO" id="GO:0005737">
    <property type="term" value="C:cytoplasm"/>
    <property type="evidence" value="ECO:0007669"/>
    <property type="project" value="InterPro"/>
</dbReference>
<dbReference type="SFLD" id="SFLDF00288">
    <property type="entry name" value="HemN-like__clustered_with_nucl"/>
    <property type="match status" value="1"/>
</dbReference>
<dbReference type="InterPro" id="IPR010723">
    <property type="entry name" value="HemN_C"/>
</dbReference>
<evidence type="ECO:0000256" key="3">
    <source>
        <dbReference type="ARBA" id="ARBA00022617"/>
    </source>
</evidence>
<keyword evidence="14" id="KW-1185">Reference proteome</keyword>
<evidence type="ECO:0000313" key="12">
    <source>
        <dbReference type="EMBL" id="SZX69256.1"/>
    </source>
</evidence>
<dbReference type="PANTHER" id="PTHR13932:SF5">
    <property type="entry name" value="RADICAL S-ADENOSYL METHIONINE DOMAIN-CONTAINING PROTEIN 1, MITOCHONDRIAL"/>
    <property type="match status" value="1"/>
</dbReference>
<dbReference type="AlphaFoldDB" id="A0A383VXV7"/>
<organism evidence="12 14">
    <name type="scientific">Tetradesmus obliquus</name>
    <name type="common">Green alga</name>
    <name type="synonym">Acutodesmus obliquus</name>
    <dbReference type="NCBI Taxonomy" id="3088"/>
    <lineage>
        <taxon>Eukaryota</taxon>
        <taxon>Viridiplantae</taxon>
        <taxon>Chlorophyta</taxon>
        <taxon>core chlorophytes</taxon>
        <taxon>Chlorophyceae</taxon>
        <taxon>CS clade</taxon>
        <taxon>Sphaeropleales</taxon>
        <taxon>Scenedesmaceae</taxon>
        <taxon>Tetradesmus</taxon>
    </lineage>
</organism>
<comment type="function">
    <text evidence="10">May be a heme chaperone, appears to bind heme. Homologous bacterial proteins do not have oxygen-independent coproporphyrinogen-III oxidase activity. Binds 1 [4Fe-4S] cluster. The cluster is coordinated with 3 cysteines and an exchangeable S-adenosyl-L-methionine.</text>
</comment>
<evidence type="ECO:0000256" key="8">
    <source>
        <dbReference type="ARBA" id="ARBA00023186"/>
    </source>
</evidence>
<evidence type="ECO:0000256" key="9">
    <source>
        <dbReference type="ARBA" id="ARBA00033094"/>
    </source>
</evidence>
<dbReference type="CDD" id="cd01335">
    <property type="entry name" value="Radical_SAM"/>
    <property type="match status" value="1"/>
</dbReference>
<evidence type="ECO:0000256" key="1">
    <source>
        <dbReference type="ARBA" id="ARBA00006100"/>
    </source>
</evidence>
<dbReference type="EMBL" id="FNXT01000914">
    <property type="protein sequence ID" value="SZX69256.1"/>
    <property type="molecule type" value="Genomic_DNA"/>
</dbReference>
<proteinExistence type="inferred from homology"/>
<dbReference type="InterPro" id="IPR004559">
    <property type="entry name" value="HemW-like"/>
</dbReference>
<keyword evidence="5" id="KW-0479">Metal-binding</keyword>
<dbReference type="PROSITE" id="PS51918">
    <property type="entry name" value="RADICAL_SAM"/>
    <property type="match status" value="1"/>
</dbReference>
<keyword evidence="4" id="KW-0949">S-adenosyl-L-methionine</keyword>
<dbReference type="Pfam" id="PF06969">
    <property type="entry name" value="HemN_C"/>
    <property type="match status" value="1"/>
</dbReference>
<feature type="domain" description="Radical SAM core" evidence="11">
    <location>
        <begin position="27"/>
        <end position="273"/>
    </location>
</feature>
<keyword evidence="3" id="KW-0349">Heme</keyword>
<dbReference type="SMART" id="SM00729">
    <property type="entry name" value="Elp3"/>
    <property type="match status" value="1"/>
</dbReference>
<evidence type="ECO:0000259" key="11">
    <source>
        <dbReference type="PROSITE" id="PS51918"/>
    </source>
</evidence>
<evidence type="ECO:0000256" key="10">
    <source>
        <dbReference type="ARBA" id="ARBA00045130"/>
    </source>
</evidence>
<dbReference type="SFLD" id="SFLDG01065">
    <property type="entry name" value="anaerobic_coproporphyrinogen-I"/>
    <property type="match status" value="1"/>
</dbReference>
<dbReference type="InterPro" id="IPR007197">
    <property type="entry name" value="rSAM"/>
</dbReference>
<keyword evidence="8" id="KW-0143">Chaperone</keyword>
<dbReference type="GO" id="GO:0004109">
    <property type="term" value="F:coproporphyrinogen oxidase activity"/>
    <property type="evidence" value="ECO:0007669"/>
    <property type="project" value="InterPro"/>
</dbReference>
<dbReference type="InterPro" id="IPR006638">
    <property type="entry name" value="Elp3/MiaA/NifB-like_rSAM"/>
</dbReference>
<dbReference type="InterPro" id="IPR058240">
    <property type="entry name" value="rSAM_sf"/>
</dbReference>
<dbReference type="STRING" id="3088.A0A383VXV7"/>
<evidence type="ECO:0000256" key="5">
    <source>
        <dbReference type="ARBA" id="ARBA00022723"/>
    </source>
</evidence>
<keyword evidence="7" id="KW-0411">Iron-sulfur</keyword>
<comment type="similarity">
    <text evidence="1">Belongs to the anaerobic coproporphyrinogen-III oxidase family. HemW subfamily.</text>
</comment>
<reference evidence="12 14" key="1">
    <citation type="submission" date="2016-10" db="EMBL/GenBank/DDBJ databases">
        <authorList>
            <person name="Cai Z."/>
        </authorList>
    </citation>
    <scope>NUCLEOTIDE SEQUENCE [LARGE SCALE GENOMIC DNA]</scope>
</reference>
<dbReference type="Pfam" id="PF04055">
    <property type="entry name" value="Radical_SAM"/>
    <property type="match status" value="1"/>
</dbReference>
<evidence type="ECO:0000256" key="6">
    <source>
        <dbReference type="ARBA" id="ARBA00023004"/>
    </source>
</evidence>
<gene>
    <name evidence="13" type="ORF">BQ4739_LOCUS17068</name>
    <name evidence="12" type="ORF">BQ4739_LOCUS9547</name>
</gene>
<sequence>MACSQTASGFRCFTALRSRRGLTSVARAAAGPTAAYVHLPFCKRKCFYCDFPVEAVGLNTEKPRTQDRMQAYVDLVCAELKATRSLTDAPLTTVSFGGGTPSLVPPQLLESILSALQQQFGIAAGAEVSIEADPGTFDLQRLLQYKALGVTRVSMGVQSFQEDLLKACGRSHSLADVYAAIEAVTATGLPSWSLDLISGLPGLSLQGWQHSLQQAVAAGPDHISVYDLQVEEGTPFARWFSVEGSPLPKEPEAVAMFEAASATLTAAGYEHYEISNYAKPGHRSKHNQVYWQCQPYYAFGLGAASYTRGRRFSRPRGMQEYEAWVKRFVQGGAGCPAAELPVESKEEQLLDVIMLSLRLSDGLALQQLQQQYGQETVAALLPTIQGFLQQGLMQVLPCDAQDVQQAEDAIVPGLSGSSGTVEVDADAAYMQLCDRLQRGKDVSVRLTDPAGFLLSNDVISELFAQLDSRTLSKAL</sequence>
<dbReference type="GO" id="GO:0006779">
    <property type="term" value="P:porphyrin-containing compound biosynthetic process"/>
    <property type="evidence" value="ECO:0007669"/>
    <property type="project" value="InterPro"/>
</dbReference>
<dbReference type="Gene3D" id="3.20.20.70">
    <property type="entry name" value="Aldolase class I"/>
    <property type="match status" value="1"/>
</dbReference>
<evidence type="ECO:0000256" key="2">
    <source>
        <dbReference type="ARBA" id="ARBA00014678"/>
    </source>
</evidence>
<dbReference type="SFLD" id="SFLDF00562">
    <property type="entry name" value="HemN-like__clustered_with_heat"/>
    <property type="match status" value="1"/>
</dbReference>
<name>A0A383VXV7_TETOB</name>
<evidence type="ECO:0000313" key="14">
    <source>
        <dbReference type="Proteomes" id="UP000256970"/>
    </source>
</evidence>
<dbReference type="InterPro" id="IPR034505">
    <property type="entry name" value="Coproporphyrinogen-III_oxidase"/>
</dbReference>
<evidence type="ECO:0000313" key="13">
    <source>
        <dbReference type="EMBL" id="SZX76696.1"/>
    </source>
</evidence>
<dbReference type="Proteomes" id="UP000256970">
    <property type="component" value="Unassembled WGS sequence"/>
</dbReference>
<dbReference type="GO" id="GO:0051539">
    <property type="term" value="F:4 iron, 4 sulfur cluster binding"/>
    <property type="evidence" value="ECO:0007669"/>
    <property type="project" value="InterPro"/>
</dbReference>
<dbReference type="EMBL" id="FNXT01001265">
    <property type="protein sequence ID" value="SZX76696.1"/>
    <property type="molecule type" value="Genomic_DNA"/>
</dbReference>
<dbReference type="PANTHER" id="PTHR13932">
    <property type="entry name" value="COPROPORPHYRINIGEN III OXIDASE"/>
    <property type="match status" value="1"/>
</dbReference>
<dbReference type="SUPFAM" id="SSF102114">
    <property type="entry name" value="Radical SAM enzymes"/>
    <property type="match status" value="1"/>
</dbReference>
<dbReference type="InterPro" id="IPR013785">
    <property type="entry name" value="Aldolase_TIM"/>
</dbReference>
<dbReference type="GO" id="GO:0046872">
    <property type="term" value="F:metal ion binding"/>
    <property type="evidence" value="ECO:0007669"/>
    <property type="project" value="UniProtKB-KW"/>
</dbReference>
<evidence type="ECO:0000256" key="7">
    <source>
        <dbReference type="ARBA" id="ARBA00023014"/>
    </source>
</evidence>
<protein>
    <recommendedName>
        <fullName evidence="2">Radical S-adenosyl methionine domain-containing protein 1, mitochondrial</fullName>
    </recommendedName>
    <alternativeName>
        <fullName evidence="9">Putative heme chaperone</fullName>
    </alternativeName>
</protein>
<dbReference type="SFLD" id="SFLDS00029">
    <property type="entry name" value="Radical_SAM"/>
    <property type="match status" value="1"/>
</dbReference>